<dbReference type="InterPro" id="IPR007553">
    <property type="entry name" value="2-thiour_desulf"/>
</dbReference>
<dbReference type="PANTHER" id="PTHR30087">
    <property type="entry name" value="INNER MEMBRANE PROTEIN"/>
    <property type="match status" value="1"/>
</dbReference>
<name>A0AA42J089_9FIRM</name>
<dbReference type="Proteomes" id="UP001169242">
    <property type="component" value="Unassembled WGS sequence"/>
</dbReference>
<reference evidence="1" key="1">
    <citation type="journal article" date="2023" name="Int. J. Syst. Evol. Microbiol.">
        <title>&lt;i&gt;Holtiella tumoricola&lt;/i&gt; gen. nov. sp. nov., isolated from a human clinical sample.</title>
        <authorList>
            <person name="Allen-Vercoe E."/>
            <person name="Daigneault M.C."/>
            <person name="Vancuren S.J."/>
            <person name="Cochrane K."/>
            <person name="O'Neal L.L."/>
            <person name="Sankaranarayanan K."/>
            <person name="Lawson P.A."/>
        </authorList>
    </citation>
    <scope>NUCLEOTIDE SEQUENCE</scope>
    <source>
        <strain evidence="1">CC70A</strain>
    </source>
</reference>
<dbReference type="PANTHER" id="PTHR30087:SF1">
    <property type="entry name" value="HYPOTHETICAL CYTOSOLIC PROTEIN"/>
    <property type="match status" value="1"/>
</dbReference>
<evidence type="ECO:0000313" key="2">
    <source>
        <dbReference type="Proteomes" id="UP001169242"/>
    </source>
</evidence>
<gene>
    <name evidence="1" type="ORF">PBV87_06330</name>
</gene>
<dbReference type="EMBL" id="JAQIFT010000027">
    <property type="protein sequence ID" value="MDA3731104.1"/>
    <property type="molecule type" value="Genomic_DNA"/>
</dbReference>
<sequence>MYIVSACLAGIKCRYDGKENTSEKILKLVEQGKAMVVCPEVLGGLDIPRKPCEIRRDENGLEYVINIEEKDCTEAFRLGAQKTLEIAKIVGAEVAILKAKSPSCGCGKIYDGNFNGVLIQGDGLTAKLLKENNITVYTEEDIKIQV</sequence>
<protein>
    <submittedName>
        <fullName evidence="1">DUF523 domain-containing protein</fullName>
    </submittedName>
</protein>
<proteinExistence type="predicted"/>
<organism evidence="1 2">
    <name type="scientific">Holtiella tumoricola</name>
    <dbReference type="NCBI Taxonomy" id="3018743"/>
    <lineage>
        <taxon>Bacteria</taxon>
        <taxon>Bacillati</taxon>
        <taxon>Bacillota</taxon>
        <taxon>Clostridia</taxon>
        <taxon>Lachnospirales</taxon>
        <taxon>Cellulosilyticaceae</taxon>
        <taxon>Holtiella</taxon>
    </lineage>
</organism>
<dbReference type="Pfam" id="PF04463">
    <property type="entry name" value="2-thiour_desulf"/>
    <property type="match status" value="1"/>
</dbReference>
<accession>A0AA42J089</accession>
<comment type="caution">
    <text evidence="1">The sequence shown here is derived from an EMBL/GenBank/DDBJ whole genome shotgun (WGS) entry which is preliminary data.</text>
</comment>
<keyword evidence="2" id="KW-1185">Reference proteome</keyword>
<dbReference type="RefSeq" id="WP_271011553.1">
    <property type="nucleotide sequence ID" value="NZ_JAQIFT010000027.1"/>
</dbReference>
<dbReference type="AlphaFoldDB" id="A0AA42J089"/>
<evidence type="ECO:0000313" key="1">
    <source>
        <dbReference type="EMBL" id="MDA3731104.1"/>
    </source>
</evidence>